<dbReference type="AlphaFoldDB" id="A0A9Q4C8I3"/>
<dbReference type="Proteomes" id="UP001071478">
    <property type="component" value="Unassembled WGS sequence"/>
</dbReference>
<evidence type="ECO:0000313" key="4">
    <source>
        <dbReference type="Proteomes" id="UP001071478"/>
    </source>
</evidence>
<proteinExistence type="predicted"/>
<gene>
    <name evidence="3" type="ORF">OS129_07290</name>
</gene>
<feature type="domain" description="Ferric siderophore reductase C-terminal" evidence="2">
    <location>
        <begin position="246"/>
        <end position="266"/>
    </location>
</feature>
<dbReference type="RefSeq" id="WP_248168113.1">
    <property type="nucleotide sequence ID" value="NZ_JALNJA010000003.1"/>
</dbReference>
<comment type="caution">
    <text evidence="3">The sequence shown here is derived from an EMBL/GenBank/DDBJ whole genome shotgun (WGS) entry which is preliminary data.</text>
</comment>
<evidence type="ECO:0000259" key="2">
    <source>
        <dbReference type="Pfam" id="PF11575"/>
    </source>
</evidence>
<reference evidence="3" key="1">
    <citation type="submission" date="2022-11" db="EMBL/GenBank/DDBJ databases">
        <title>Corynebacterium sp. isolated from Penguins.</title>
        <authorList>
            <person name="Sedlar K."/>
            <person name="Svec P."/>
        </authorList>
    </citation>
    <scope>NUCLEOTIDE SEQUENCE</scope>
    <source>
        <strain evidence="3">P7374</strain>
    </source>
</reference>
<dbReference type="GO" id="GO:0051537">
    <property type="term" value="F:2 iron, 2 sulfur cluster binding"/>
    <property type="evidence" value="ECO:0007669"/>
    <property type="project" value="InterPro"/>
</dbReference>
<accession>A0A9Q4C8I3</accession>
<name>A0A9Q4C8I3_9CORY</name>
<dbReference type="Pfam" id="PF11575">
    <property type="entry name" value="FhuF_C"/>
    <property type="match status" value="1"/>
</dbReference>
<dbReference type="EMBL" id="JAPMKU010000003">
    <property type="protein sequence ID" value="MCX7468677.1"/>
    <property type="molecule type" value="Genomic_DNA"/>
</dbReference>
<protein>
    <submittedName>
        <fullName evidence="3">(2Fe-2S)-binding protein</fullName>
    </submittedName>
</protein>
<feature type="compositionally biased region" description="Basic and acidic residues" evidence="1">
    <location>
        <begin position="267"/>
        <end position="276"/>
    </location>
</feature>
<feature type="region of interest" description="Disordered" evidence="1">
    <location>
        <begin position="263"/>
        <end position="282"/>
    </location>
</feature>
<evidence type="ECO:0000313" key="3">
    <source>
        <dbReference type="EMBL" id="MCX7468677.1"/>
    </source>
</evidence>
<evidence type="ECO:0000256" key="1">
    <source>
        <dbReference type="SAM" id="MobiDB-lite"/>
    </source>
</evidence>
<sequence>MDPVFGQLLAEYPRFRTALEPAAHSRVLTVAELAAPAVIERAVVAAGELFGVTDPRHAGQLWWFSAVNALVAPSVTAMVEYGRVPDLDLGTGELFIRDPEDGYGDPGAGYWIGFTPGAFVSGSSDVDPRKPQRRSGAGFSRSVAPVVESLSLVTGVKPAPLWAVVSDGVAQAAVEAGNEAFDPYLGVRTAVALVSGLGEGGPGDGVVVPQPRFLDISVTGGTVTPTDMEAVFAEEEPDGVHTVVKRASCCMIYRSPTAGKCLSCPKQKPEDRERKLVSGLVP</sequence>
<dbReference type="InterPro" id="IPR024726">
    <property type="entry name" value="FhuF_C"/>
</dbReference>
<organism evidence="3 4">
    <name type="scientific">Corynebacterium pygosceleis</name>
    <dbReference type="NCBI Taxonomy" id="2800406"/>
    <lineage>
        <taxon>Bacteria</taxon>
        <taxon>Bacillati</taxon>
        <taxon>Actinomycetota</taxon>
        <taxon>Actinomycetes</taxon>
        <taxon>Mycobacteriales</taxon>
        <taxon>Corynebacteriaceae</taxon>
        <taxon>Corynebacterium</taxon>
    </lineage>
</organism>